<dbReference type="Pfam" id="PF03483">
    <property type="entry name" value="B3_4"/>
    <property type="match status" value="1"/>
</dbReference>
<dbReference type="EMBL" id="CP036287">
    <property type="protein sequence ID" value="QDU65609.1"/>
    <property type="molecule type" value="Genomic_DNA"/>
</dbReference>
<dbReference type="PANTHER" id="PTHR39209">
    <property type="match status" value="1"/>
</dbReference>
<dbReference type="GO" id="GO:0004826">
    <property type="term" value="F:phenylalanine-tRNA ligase activity"/>
    <property type="evidence" value="ECO:0007669"/>
    <property type="project" value="InterPro"/>
</dbReference>
<name>A0A518BF42_9BACT</name>
<dbReference type="SMART" id="SM00873">
    <property type="entry name" value="B3_4"/>
    <property type="match status" value="1"/>
</dbReference>
<reference evidence="2 3" key="1">
    <citation type="submission" date="2019-02" db="EMBL/GenBank/DDBJ databases">
        <title>Deep-cultivation of Planctomycetes and their phenomic and genomic characterization uncovers novel biology.</title>
        <authorList>
            <person name="Wiegand S."/>
            <person name="Jogler M."/>
            <person name="Boedeker C."/>
            <person name="Pinto D."/>
            <person name="Vollmers J."/>
            <person name="Rivas-Marin E."/>
            <person name="Kohn T."/>
            <person name="Peeters S.H."/>
            <person name="Heuer A."/>
            <person name="Rast P."/>
            <person name="Oberbeckmann S."/>
            <person name="Bunk B."/>
            <person name="Jeske O."/>
            <person name="Meyerdierks A."/>
            <person name="Storesund J.E."/>
            <person name="Kallscheuer N."/>
            <person name="Luecker S."/>
            <person name="Lage O.M."/>
            <person name="Pohl T."/>
            <person name="Merkel B.J."/>
            <person name="Hornburger P."/>
            <person name="Mueller R.-W."/>
            <person name="Bruemmer F."/>
            <person name="Labrenz M."/>
            <person name="Spormann A.M."/>
            <person name="Op den Camp H."/>
            <person name="Overmann J."/>
            <person name="Amann R."/>
            <person name="Jetten M.S.M."/>
            <person name="Mascher T."/>
            <person name="Medema M.H."/>
            <person name="Devos D.P."/>
            <person name="Kaster A.-K."/>
            <person name="Ovreas L."/>
            <person name="Rohde M."/>
            <person name="Galperin M.Y."/>
            <person name="Jogler C."/>
        </authorList>
    </citation>
    <scope>NUCLEOTIDE SEQUENCE [LARGE SCALE GENOMIC DNA]</scope>
    <source>
        <strain evidence="2 3">Pla133</strain>
    </source>
</reference>
<dbReference type="PANTHER" id="PTHR39209:SF2">
    <property type="entry name" value="CYTOPLASMIC PROTEIN"/>
    <property type="match status" value="1"/>
</dbReference>
<dbReference type="Proteomes" id="UP000316921">
    <property type="component" value="Chromosome"/>
</dbReference>
<feature type="domain" description="B3/B4 tRNA-binding" evidence="1">
    <location>
        <begin position="53"/>
        <end position="202"/>
    </location>
</feature>
<evidence type="ECO:0000313" key="2">
    <source>
        <dbReference type="EMBL" id="QDU65609.1"/>
    </source>
</evidence>
<keyword evidence="3" id="KW-1185">Reference proteome</keyword>
<dbReference type="SUPFAM" id="SSF56037">
    <property type="entry name" value="PheT/TilS domain"/>
    <property type="match status" value="1"/>
</dbReference>
<dbReference type="InterPro" id="IPR005146">
    <property type="entry name" value="B3/B4_tRNA-bd"/>
</dbReference>
<protein>
    <submittedName>
        <fullName evidence="2">B3/4 domain protein</fullName>
    </submittedName>
</protein>
<evidence type="ECO:0000313" key="3">
    <source>
        <dbReference type="Proteomes" id="UP000316921"/>
    </source>
</evidence>
<accession>A0A518BF42</accession>
<gene>
    <name evidence="2" type="ORF">Pla133_06740</name>
</gene>
<evidence type="ECO:0000259" key="1">
    <source>
        <dbReference type="SMART" id="SM00873"/>
    </source>
</evidence>
<proteinExistence type="predicted"/>
<dbReference type="KEGG" id="pbap:Pla133_06740"/>
<dbReference type="AlphaFoldDB" id="A0A518BF42"/>
<dbReference type="Gene3D" id="3.50.40.10">
    <property type="entry name" value="Phenylalanyl-trna Synthetase, Chain B, domain 3"/>
    <property type="match status" value="1"/>
</dbReference>
<dbReference type="GO" id="GO:0003723">
    <property type="term" value="F:RNA binding"/>
    <property type="evidence" value="ECO:0007669"/>
    <property type="project" value="InterPro"/>
</dbReference>
<sequence length="210" mass="21798">MIHVDAHPLLEAAAFRAQFPSPLGDVAPPDALAALLSLEASAPLERSEEVRAAVRRLLRHGGYRPTGRGKPASEYLVRAVGEGALGSINLAVDACNVASLHSGLPISVVDVARTVAPLRIGVADADAEYVFNTGGQAIALGGLLCLFDAEGPCANAVKDSQRTKTSADTTDVIAVVWGTNEFPGRAQATAAWYRALLESGGARTESVELS</sequence>
<dbReference type="InterPro" id="IPR020825">
    <property type="entry name" value="Phe-tRNA_synthase-like_B3/B4"/>
</dbReference>
<dbReference type="RefSeq" id="WP_145062392.1">
    <property type="nucleotide sequence ID" value="NZ_CP036287.1"/>
</dbReference>
<organism evidence="2 3">
    <name type="scientific">Engelhardtia mirabilis</name>
    <dbReference type="NCBI Taxonomy" id="2528011"/>
    <lineage>
        <taxon>Bacteria</taxon>
        <taxon>Pseudomonadati</taxon>
        <taxon>Planctomycetota</taxon>
        <taxon>Planctomycetia</taxon>
        <taxon>Planctomycetia incertae sedis</taxon>
        <taxon>Engelhardtia</taxon>
    </lineage>
</organism>